<dbReference type="SUPFAM" id="SSF57667">
    <property type="entry name" value="beta-beta-alpha zinc fingers"/>
    <property type="match status" value="2"/>
</dbReference>
<dbReference type="PROSITE" id="PS00028">
    <property type="entry name" value="ZINC_FINGER_C2H2_1"/>
    <property type="match status" value="2"/>
</dbReference>
<dbReference type="GO" id="GO:0005634">
    <property type="term" value="C:nucleus"/>
    <property type="evidence" value="ECO:0007669"/>
    <property type="project" value="TreeGrafter"/>
</dbReference>
<dbReference type="InterPro" id="IPR036236">
    <property type="entry name" value="Znf_C2H2_sf"/>
</dbReference>
<keyword evidence="2" id="KW-0677">Repeat</keyword>
<dbReference type="EMBL" id="BPQB01000066">
    <property type="protein sequence ID" value="GJE96994.1"/>
    <property type="molecule type" value="Genomic_DNA"/>
</dbReference>
<keyword evidence="4" id="KW-0862">Zinc</keyword>
<dbReference type="OrthoDB" id="6077919at2759"/>
<organism evidence="7 8">
    <name type="scientific">Phanerochaete sordida</name>
    <dbReference type="NCBI Taxonomy" id="48140"/>
    <lineage>
        <taxon>Eukaryota</taxon>
        <taxon>Fungi</taxon>
        <taxon>Dikarya</taxon>
        <taxon>Basidiomycota</taxon>
        <taxon>Agaricomycotina</taxon>
        <taxon>Agaricomycetes</taxon>
        <taxon>Polyporales</taxon>
        <taxon>Phanerochaetaceae</taxon>
        <taxon>Phanerochaete</taxon>
    </lineage>
</organism>
<dbReference type="AlphaFoldDB" id="A0A9P3GP89"/>
<accession>A0A9P3GP89</accession>
<dbReference type="Pfam" id="PF12874">
    <property type="entry name" value="zf-met"/>
    <property type="match status" value="2"/>
</dbReference>
<evidence type="ECO:0000256" key="5">
    <source>
        <dbReference type="PROSITE-ProRule" id="PRU00042"/>
    </source>
</evidence>
<sequence>MPWCDRCDRWFNSDDALEQHERNSSKHWVCYPCGKDFTTEWGLIQHYVQSPRHDYCQRREEHFQDRQDLEEHYEEVHWYCASCDKIFDSPLGLQEHNRQSHWWCSVCNRIFQNENNLKQHQRTHQPKNIRCPGRGCTRAFSSAADLVLHLESGTCPSGITRAHVERGIVKLDRNGVITDTRRLIQGPDGALAPRAQPQTWATAASWNGAAFECVLCHRTYARLDALNAHLRSPAHADKLFKCPSAYDGCDQRFGTVSALVQHIENGSCGVRKFQRAIGGFMDELTSGMRRLGMS</sequence>
<evidence type="ECO:0000313" key="8">
    <source>
        <dbReference type="Proteomes" id="UP000703269"/>
    </source>
</evidence>
<dbReference type="Gene3D" id="3.30.160.60">
    <property type="entry name" value="Classic Zinc Finger"/>
    <property type="match status" value="3"/>
</dbReference>
<dbReference type="Proteomes" id="UP000703269">
    <property type="component" value="Unassembled WGS sequence"/>
</dbReference>
<dbReference type="InterPro" id="IPR013087">
    <property type="entry name" value="Znf_C2H2_type"/>
</dbReference>
<keyword evidence="1" id="KW-0479">Metal-binding</keyword>
<dbReference type="SMART" id="SM00355">
    <property type="entry name" value="ZnF_C2H2"/>
    <property type="match status" value="6"/>
</dbReference>
<feature type="domain" description="C2H2-type" evidence="6">
    <location>
        <begin position="78"/>
        <end position="101"/>
    </location>
</feature>
<dbReference type="GO" id="GO:0000981">
    <property type="term" value="F:DNA-binding transcription factor activity, RNA polymerase II-specific"/>
    <property type="evidence" value="ECO:0007669"/>
    <property type="project" value="TreeGrafter"/>
</dbReference>
<evidence type="ECO:0000256" key="3">
    <source>
        <dbReference type="ARBA" id="ARBA00022771"/>
    </source>
</evidence>
<name>A0A9P3GP89_9APHY</name>
<dbReference type="GO" id="GO:0008270">
    <property type="term" value="F:zinc ion binding"/>
    <property type="evidence" value="ECO:0007669"/>
    <property type="project" value="UniProtKB-KW"/>
</dbReference>
<feature type="domain" description="C2H2-type" evidence="6">
    <location>
        <begin position="211"/>
        <end position="240"/>
    </location>
</feature>
<gene>
    <name evidence="7" type="ORF">PsYK624_132040</name>
</gene>
<evidence type="ECO:0000313" key="7">
    <source>
        <dbReference type="EMBL" id="GJE96994.1"/>
    </source>
</evidence>
<evidence type="ECO:0000256" key="2">
    <source>
        <dbReference type="ARBA" id="ARBA00022737"/>
    </source>
</evidence>
<keyword evidence="8" id="KW-1185">Reference proteome</keyword>
<proteinExistence type="predicted"/>
<protein>
    <submittedName>
        <fullName evidence="7">Zf-C2H2 domain-containing protein</fullName>
    </submittedName>
</protein>
<evidence type="ECO:0000256" key="4">
    <source>
        <dbReference type="ARBA" id="ARBA00022833"/>
    </source>
</evidence>
<dbReference type="PANTHER" id="PTHR24409:SF295">
    <property type="entry name" value="AZ2-RELATED"/>
    <property type="match status" value="1"/>
</dbReference>
<evidence type="ECO:0000256" key="1">
    <source>
        <dbReference type="ARBA" id="ARBA00022723"/>
    </source>
</evidence>
<feature type="domain" description="C2H2-type" evidence="6">
    <location>
        <begin position="102"/>
        <end position="129"/>
    </location>
</feature>
<dbReference type="PROSITE" id="PS50157">
    <property type="entry name" value="ZINC_FINGER_C2H2_2"/>
    <property type="match status" value="3"/>
</dbReference>
<dbReference type="Pfam" id="PF13912">
    <property type="entry name" value="zf-C2H2_6"/>
    <property type="match status" value="1"/>
</dbReference>
<comment type="caution">
    <text evidence="7">The sequence shown here is derived from an EMBL/GenBank/DDBJ whole genome shotgun (WGS) entry which is preliminary data.</text>
</comment>
<dbReference type="GO" id="GO:0000977">
    <property type="term" value="F:RNA polymerase II transcription regulatory region sequence-specific DNA binding"/>
    <property type="evidence" value="ECO:0007669"/>
    <property type="project" value="TreeGrafter"/>
</dbReference>
<dbReference type="PANTHER" id="PTHR24409">
    <property type="entry name" value="ZINC FINGER PROTEIN 142"/>
    <property type="match status" value="1"/>
</dbReference>
<keyword evidence="3 5" id="KW-0863">Zinc-finger</keyword>
<evidence type="ECO:0000259" key="6">
    <source>
        <dbReference type="PROSITE" id="PS50157"/>
    </source>
</evidence>
<reference evidence="7 8" key="1">
    <citation type="submission" date="2021-08" db="EMBL/GenBank/DDBJ databases">
        <title>Draft Genome Sequence of Phanerochaete sordida strain YK-624.</title>
        <authorList>
            <person name="Mori T."/>
            <person name="Dohra H."/>
            <person name="Suzuki T."/>
            <person name="Kawagishi H."/>
            <person name="Hirai H."/>
        </authorList>
    </citation>
    <scope>NUCLEOTIDE SEQUENCE [LARGE SCALE GENOMIC DNA]</scope>
    <source>
        <strain evidence="7 8">YK-624</strain>
    </source>
</reference>